<evidence type="ECO:0000313" key="2">
    <source>
        <dbReference type="EMBL" id="PPQ91446.1"/>
    </source>
</evidence>
<name>A0A409XL66_PSICY</name>
<dbReference type="EMBL" id="NHYD01001350">
    <property type="protein sequence ID" value="PPQ91446.1"/>
    <property type="molecule type" value="Genomic_DNA"/>
</dbReference>
<comment type="caution">
    <text evidence="2">The sequence shown here is derived from an EMBL/GenBank/DDBJ whole genome shotgun (WGS) entry which is preliminary data.</text>
</comment>
<accession>A0A409XL66</accession>
<organism evidence="2 3">
    <name type="scientific">Psilocybe cyanescens</name>
    <dbReference type="NCBI Taxonomy" id="93625"/>
    <lineage>
        <taxon>Eukaryota</taxon>
        <taxon>Fungi</taxon>
        <taxon>Dikarya</taxon>
        <taxon>Basidiomycota</taxon>
        <taxon>Agaricomycotina</taxon>
        <taxon>Agaricomycetes</taxon>
        <taxon>Agaricomycetidae</taxon>
        <taxon>Agaricales</taxon>
        <taxon>Agaricineae</taxon>
        <taxon>Strophariaceae</taxon>
        <taxon>Psilocybe</taxon>
    </lineage>
</organism>
<gene>
    <name evidence="2" type="ORF">CVT25_014334</name>
</gene>
<reference evidence="2 3" key="1">
    <citation type="journal article" date="2018" name="Evol. Lett.">
        <title>Horizontal gene cluster transfer increased hallucinogenic mushroom diversity.</title>
        <authorList>
            <person name="Reynolds H.T."/>
            <person name="Vijayakumar V."/>
            <person name="Gluck-Thaler E."/>
            <person name="Korotkin H.B."/>
            <person name="Matheny P.B."/>
            <person name="Slot J.C."/>
        </authorList>
    </citation>
    <scope>NUCLEOTIDE SEQUENCE [LARGE SCALE GENOMIC DNA]</scope>
    <source>
        <strain evidence="2 3">2631</strain>
    </source>
</reference>
<dbReference type="Proteomes" id="UP000283269">
    <property type="component" value="Unassembled WGS sequence"/>
</dbReference>
<protein>
    <submittedName>
        <fullName evidence="2">Uncharacterized protein</fullName>
    </submittedName>
</protein>
<evidence type="ECO:0000313" key="3">
    <source>
        <dbReference type="Proteomes" id="UP000283269"/>
    </source>
</evidence>
<sequence length="139" mass="14114">MTGGLPAGGGGTDGRVVCGSWGCCLMATAAYSAGTHAPTASRTCSVRSATRRLGPTVTSRPLSSIVPTRGFPMSSTNSLPSSLALSFPLALAPNSRSSMRMRSSFWRGSSAGPYSGGSLLQGRTSLEPCPVEDRGGGRS</sequence>
<keyword evidence="3" id="KW-1185">Reference proteome</keyword>
<dbReference type="InParanoid" id="A0A409XL66"/>
<feature type="region of interest" description="Disordered" evidence="1">
    <location>
        <begin position="114"/>
        <end position="139"/>
    </location>
</feature>
<evidence type="ECO:0000256" key="1">
    <source>
        <dbReference type="SAM" id="MobiDB-lite"/>
    </source>
</evidence>
<dbReference type="AlphaFoldDB" id="A0A409XL66"/>
<proteinExistence type="predicted"/>